<evidence type="ECO:0000313" key="3">
    <source>
        <dbReference type="EMBL" id="SIS60832.1"/>
    </source>
</evidence>
<protein>
    <submittedName>
        <fullName evidence="3">Uncharacterized protein</fullName>
    </submittedName>
</protein>
<evidence type="ECO:0000313" key="5">
    <source>
        <dbReference type="Proteomes" id="UP000279541"/>
    </source>
</evidence>
<geneLocation type="plasmid" evidence="2 5">
    <name>unnamed</name>
</geneLocation>
<reference evidence="3 4" key="1">
    <citation type="submission" date="2017-01" db="EMBL/GenBank/DDBJ databases">
        <authorList>
            <person name="Mah S.A."/>
            <person name="Swanson W.J."/>
            <person name="Moy G.W."/>
            <person name="Vacquier V.D."/>
        </authorList>
    </citation>
    <scope>NUCLEOTIDE SEQUENCE [LARGE SCALE GENOMIC DNA]</scope>
    <source>
        <strain evidence="3 4">DSM 16927</strain>
    </source>
</reference>
<evidence type="ECO:0000313" key="2">
    <source>
        <dbReference type="EMBL" id="AZB02413.1"/>
    </source>
</evidence>
<keyword evidence="2" id="KW-0614">Plasmid</keyword>
<dbReference type="Proteomes" id="UP000186106">
    <property type="component" value="Unassembled WGS sequence"/>
</dbReference>
<evidence type="ECO:0000313" key="4">
    <source>
        <dbReference type="Proteomes" id="UP000186106"/>
    </source>
</evidence>
<accession>A0A1N7KGV2</accession>
<organism evidence="3 4">
    <name type="scientific">Chryseobacterium joostei</name>
    <dbReference type="NCBI Taxonomy" id="112234"/>
    <lineage>
        <taxon>Bacteria</taxon>
        <taxon>Pseudomonadati</taxon>
        <taxon>Bacteroidota</taxon>
        <taxon>Flavobacteriia</taxon>
        <taxon>Flavobacteriales</taxon>
        <taxon>Weeksellaceae</taxon>
        <taxon>Chryseobacterium group</taxon>
        <taxon>Chryseobacterium</taxon>
    </lineage>
</organism>
<keyword evidence="1" id="KW-0472">Membrane</keyword>
<feature type="transmembrane region" description="Helical" evidence="1">
    <location>
        <begin position="83"/>
        <end position="103"/>
    </location>
</feature>
<dbReference type="EMBL" id="CP033927">
    <property type="protein sequence ID" value="AZB02413.1"/>
    <property type="molecule type" value="Genomic_DNA"/>
</dbReference>
<feature type="transmembrane region" description="Helical" evidence="1">
    <location>
        <begin position="6"/>
        <end position="35"/>
    </location>
</feature>
<reference evidence="2 5" key="2">
    <citation type="submission" date="2018-11" db="EMBL/GenBank/DDBJ databases">
        <title>Proposal to divide the Flavobacteriaceae and reorganize its genera based on Amino Acid Identity values calculated from whole genome sequences.</title>
        <authorList>
            <person name="Nicholson A.C."/>
            <person name="Gulvik C.A."/>
            <person name="Whitney A.M."/>
            <person name="Humrighouse B.W."/>
            <person name="Bell M."/>
            <person name="Holmes B."/>
            <person name="Steigerwalt A.G."/>
            <person name="Villarma A."/>
            <person name="Sheth M."/>
            <person name="Batra D."/>
            <person name="Pryor J."/>
            <person name="Bernardet J.-F."/>
            <person name="Hugo C."/>
            <person name="Kampfer P."/>
            <person name="Newman J."/>
            <person name="McQuiston J.R."/>
        </authorList>
    </citation>
    <scope>NUCLEOTIDE SEQUENCE [LARGE SCALE GENOMIC DNA]</scope>
    <source>
        <strain evidence="2 5">DSM 16927</strain>
        <plasmid evidence="2 5">unnamed</plasmid>
    </source>
</reference>
<name>A0A1N7KGV2_9FLAO</name>
<dbReference type="STRING" id="112234.SAMN05421768_11228"/>
<dbReference type="EMBL" id="FTNZ01000012">
    <property type="protein sequence ID" value="SIS60832.1"/>
    <property type="molecule type" value="Genomic_DNA"/>
</dbReference>
<keyword evidence="1" id="KW-0812">Transmembrane</keyword>
<dbReference type="Proteomes" id="UP000279541">
    <property type="component" value="Plasmid unnamed"/>
</dbReference>
<dbReference type="AlphaFoldDB" id="A0A1N7KGV2"/>
<feature type="transmembrane region" description="Helical" evidence="1">
    <location>
        <begin position="47"/>
        <end position="63"/>
    </location>
</feature>
<keyword evidence="1" id="KW-1133">Transmembrane helix</keyword>
<keyword evidence="5" id="KW-1185">Reference proteome</keyword>
<dbReference type="KEGG" id="cjt:EG359_22405"/>
<sequence>MEVGEIFNAIFSMVGMFADLFKAQFLQMAYILIILYNLNTILNSKKFNLLSIILQIIILYSLVNNSDEINLSVNENTWVSRITLGFLPFYTLIIFLSELIDIIKNKTKNKI</sequence>
<proteinExistence type="predicted"/>
<evidence type="ECO:0000256" key="1">
    <source>
        <dbReference type="SAM" id="Phobius"/>
    </source>
</evidence>
<gene>
    <name evidence="2" type="ORF">EG359_22405</name>
    <name evidence="3" type="ORF">SAMN05421768_11228</name>
</gene>